<name>A0ABN8J8J0_9NEOP</name>
<evidence type="ECO:0000313" key="2">
    <source>
        <dbReference type="Proteomes" id="UP000837857"/>
    </source>
</evidence>
<keyword evidence="2" id="KW-1185">Reference proteome</keyword>
<dbReference type="EMBL" id="CAKOGK010000229">
    <property type="protein sequence ID" value="CAH2080345.1"/>
    <property type="molecule type" value="Genomic_DNA"/>
</dbReference>
<comment type="caution">
    <text evidence="1">The sequence shown here is derived from an EMBL/GenBank/DDBJ whole genome shotgun (WGS) entry which is preliminary data.</text>
</comment>
<gene>
    <name evidence="1" type="ORF">IPOD504_LOCUS17815</name>
</gene>
<accession>A0ABN8J8J0</accession>
<sequence>MVFAEEISISLYKRYAKTEKDPKDFERARKLKFAKFGGGMSPPGK</sequence>
<reference evidence="1" key="1">
    <citation type="submission" date="2022-03" db="EMBL/GenBank/DDBJ databases">
        <authorList>
            <person name="Martin H S."/>
        </authorList>
    </citation>
    <scope>NUCLEOTIDE SEQUENCE [LARGE SCALE GENOMIC DNA]</scope>
</reference>
<evidence type="ECO:0000313" key="1">
    <source>
        <dbReference type="EMBL" id="CAH2080345.1"/>
    </source>
</evidence>
<proteinExistence type="predicted"/>
<organism evidence="1 2">
    <name type="scientific">Iphiclides podalirius</name>
    <name type="common">scarce swallowtail</name>
    <dbReference type="NCBI Taxonomy" id="110791"/>
    <lineage>
        <taxon>Eukaryota</taxon>
        <taxon>Metazoa</taxon>
        <taxon>Ecdysozoa</taxon>
        <taxon>Arthropoda</taxon>
        <taxon>Hexapoda</taxon>
        <taxon>Insecta</taxon>
        <taxon>Pterygota</taxon>
        <taxon>Neoptera</taxon>
        <taxon>Endopterygota</taxon>
        <taxon>Lepidoptera</taxon>
        <taxon>Glossata</taxon>
        <taxon>Ditrysia</taxon>
        <taxon>Papilionoidea</taxon>
        <taxon>Papilionidae</taxon>
        <taxon>Papilioninae</taxon>
        <taxon>Iphiclides</taxon>
    </lineage>
</organism>
<protein>
    <submittedName>
        <fullName evidence="1">Uncharacterized protein</fullName>
    </submittedName>
</protein>
<feature type="non-terminal residue" evidence="1">
    <location>
        <position position="45"/>
    </location>
</feature>
<dbReference type="Proteomes" id="UP000837857">
    <property type="component" value="Unassembled WGS sequence"/>
</dbReference>